<dbReference type="PANTHER" id="PTHR11877:SF51">
    <property type="entry name" value="CHALCONE SYNTHASE"/>
    <property type="match status" value="1"/>
</dbReference>
<evidence type="ECO:0000256" key="1">
    <source>
        <dbReference type="ARBA" id="ARBA00002969"/>
    </source>
</evidence>
<protein>
    <recommendedName>
        <fullName evidence="4">chalcone synthase</fullName>
        <ecNumber evidence="4">2.3.1.74</ecNumber>
    </recommendedName>
</protein>
<reference evidence="9 10" key="1">
    <citation type="journal article" date="2021" name="BMC Genomics">
        <title>Datura genome reveals duplications of psychoactive alkaloid biosynthetic genes and high mutation rate following tissue culture.</title>
        <authorList>
            <person name="Rajewski A."/>
            <person name="Carter-House D."/>
            <person name="Stajich J."/>
            <person name="Litt A."/>
        </authorList>
    </citation>
    <scope>NUCLEOTIDE SEQUENCE [LARGE SCALE GENOMIC DNA]</scope>
    <source>
        <strain evidence="9">AR-01</strain>
    </source>
</reference>
<dbReference type="Pfam" id="PF00195">
    <property type="entry name" value="Chal_sti_synt_N"/>
    <property type="match status" value="1"/>
</dbReference>
<dbReference type="InterPro" id="IPR011141">
    <property type="entry name" value="Polyketide_synthase_type-III"/>
</dbReference>
<evidence type="ECO:0000313" key="9">
    <source>
        <dbReference type="EMBL" id="MCD7445986.1"/>
    </source>
</evidence>
<evidence type="ECO:0000256" key="6">
    <source>
        <dbReference type="RuleBase" id="RU003633"/>
    </source>
</evidence>
<dbReference type="PANTHER" id="PTHR11877">
    <property type="entry name" value="HYDROXYMETHYLGLUTARYL-COA SYNTHASE"/>
    <property type="match status" value="1"/>
</dbReference>
<dbReference type="SUPFAM" id="SSF53901">
    <property type="entry name" value="Thiolase-like"/>
    <property type="match status" value="2"/>
</dbReference>
<feature type="domain" description="Chalcone/stilbene synthase C-terminal" evidence="8">
    <location>
        <begin position="260"/>
        <end position="409"/>
    </location>
</feature>
<keyword evidence="6" id="KW-0012">Acyltransferase</keyword>
<dbReference type="PIRSF" id="PIRSF000451">
    <property type="entry name" value="PKS_III"/>
    <property type="match status" value="1"/>
</dbReference>
<proteinExistence type="inferred from homology"/>
<dbReference type="Proteomes" id="UP000823775">
    <property type="component" value="Unassembled WGS sequence"/>
</dbReference>
<dbReference type="InterPro" id="IPR012328">
    <property type="entry name" value="Chalcone/stilbene_synt_C"/>
</dbReference>
<dbReference type="InterPro" id="IPR001099">
    <property type="entry name" value="Chalcone/stilbene_synt_N"/>
</dbReference>
<evidence type="ECO:0000256" key="3">
    <source>
        <dbReference type="ARBA" id="ARBA00005531"/>
    </source>
</evidence>
<accession>A0ABS8RGI1</accession>
<evidence type="ECO:0000259" key="7">
    <source>
        <dbReference type="Pfam" id="PF00195"/>
    </source>
</evidence>
<evidence type="ECO:0000256" key="5">
    <source>
        <dbReference type="ARBA" id="ARBA00023241"/>
    </source>
</evidence>
<gene>
    <name evidence="9" type="ORF">HAX54_024690</name>
</gene>
<dbReference type="Pfam" id="PF02797">
    <property type="entry name" value="Chal_sti_synt_C"/>
    <property type="match status" value="1"/>
</dbReference>
<comment type="similarity">
    <text evidence="3 6">Belongs to the thiolase-like superfamily. Chalcone/stilbene synthases family.</text>
</comment>
<comment type="function">
    <text evidence="1">The primary product of this enzyme is 4,2',4',6'-tetrahydroxychalcone (also termed naringenin-chalcone or chalcone) which can under specific conditions spontaneously isomerize into naringenin.</text>
</comment>
<evidence type="ECO:0000256" key="4">
    <source>
        <dbReference type="ARBA" id="ARBA00012975"/>
    </source>
</evidence>
<organism evidence="9 10">
    <name type="scientific">Datura stramonium</name>
    <name type="common">Jimsonweed</name>
    <name type="synonym">Common thornapple</name>
    <dbReference type="NCBI Taxonomy" id="4076"/>
    <lineage>
        <taxon>Eukaryota</taxon>
        <taxon>Viridiplantae</taxon>
        <taxon>Streptophyta</taxon>
        <taxon>Embryophyta</taxon>
        <taxon>Tracheophyta</taxon>
        <taxon>Spermatophyta</taxon>
        <taxon>Magnoliopsida</taxon>
        <taxon>eudicotyledons</taxon>
        <taxon>Gunneridae</taxon>
        <taxon>Pentapetalae</taxon>
        <taxon>asterids</taxon>
        <taxon>lamiids</taxon>
        <taxon>Solanales</taxon>
        <taxon>Solanaceae</taxon>
        <taxon>Solanoideae</taxon>
        <taxon>Datureae</taxon>
        <taxon>Datura</taxon>
    </lineage>
</organism>
<name>A0ABS8RGI1_DATST</name>
<keyword evidence="6" id="KW-0808">Transferase</keyword>
<dbReference type="EC" id="2.3.1.74" evidence="4"/>
<dbReference type="Gene3D" id="3.40.47.10">
    <property type="match status" value="2"/>
</dbReference>
<comment type="caution">
    <text evidence="9">The sequence shown here is derived from an EMBL/GenBank/DDBJ whole genome shotgun (WGS) entry which is preliminary data.</text>
</comment>
<evidence type="ECO:0000256" key="2">
    <source>
        <dbReference type="ARBA" id="ARBA00004966"/>
    </source>
</evidence>
<dbReference type="EMBL" id="JACEIK010000003">
    <property type="protein sequence ID" value="MCD7445986.1"/>
    <property type="molecule type" value="Genomic_DNA"/>
</dbReference>
<feature type="domain" description="Chalcone/stilbene synthase N-terminal" evidence="7">
    <location>
        <begin position="26"/>
        <end position="250"/>
    </location>
</feature>
<sequence>MRCLCSNFYKATFTSRPPSEKIVDVDELRRVQRAEGPATVLGIGTANPSNCFDQSTYPDYFFRVTNSEHKTELMRKFRHMCEKSMIKKRYMHLTEEILKKNPNICEYKAPSFDARQEIAVVEVPKLGKEAAQKAIKEWGRPISKITHLIFCTTSGVDMPGADYQLTKLLGLRPSVKRLMMYQQGCSGAGTALRLAKDLAENNKEARVLVVCSEIMNLMGFHGPSDTALNVLVGQSLSSDGASAVIIGSDPILSIERPLFELTFTVQTLLPDSRHAAYSDLKEAGLIFHIHKDTPMLISKNIERILVEVFQPLGISDWNSVFRVAHPGGRAILDQIELKLGLKPEKFKATRHVLSDYGNMGCGTVLFVLDAMRKASIREGLGSTGEGLEWGVLCSFGPGLTIEAIALHSVSI</sequence>
<dbReference type="CDD" id="cd00831">
    <property type="entry name" value="CHS_like"/>
    <property type="match status" value="1"/>
</dbReference>
<evidence type="ECO:0000313" key="10">
    <source>
        <dbReference type="Proteomes" id="UP000823775"/>
    </source>
</evidence>
<comment type="pathway">
    <text evidence="2">Secondary metabolite biosynthesis; flavonoid biosynthesis.</text>
</comment>
<keyword evidence="5" id="KW-0284">Flavonoid biosynthesis</keyword>
<evidence type="ECO:0000259" key="8">
    <source>
        <dbReference type="Pfam" id="PF02797"/>
    </source>
</evidence>
<keyword evidence="10" id="KW-1185">Reference proteome</keyword>
<dbReference type="InterPro" id="IPR016039">
    <property type="entry name" value="Thiolase-like"/>
</dbReference>